<evidence type="ECO:0000313" key="2">
    <source>
        <dbReference type="EMBL" id="RFS22500.1"/>
    </source>
</evidence>
<proteinExistence type="predicted"/>
<dbReference type="OrthoDB" id="680072at2"/>
<keyword evidence="1" id="KW-0732">Signal</keyword>
<reference evidence="2 3" key="1">
    <citation type="submission" date="2018-07" db="EMBL/GenBank/DDBJ databases">
        <title>Chitinophaga K2CV101002-2 sp. nov., isolated from a monsoon evergreen broad-leaved forest soil.</title>
        <authorList>
            <person name="Lv Y."/>
        </authorList>
    </citation>
    <scope>NUCLEOTIDE SEQUENCE [LARGE SCALE GENOMIC DNA]</scope>
    <source>
        <strain evidence="2 3">GDMCC 1.1288</strain>
    </source>
</reference>
<protein>
    <submittedName>
        <fullName evidence="2">Uncharacterized protein</fullName>
    </submittedName>
</protein>
<name>A0A3E1Y9X1_9BACT</name>
<feature type="chain" id="PRO_5017836242" evidence="1">
    <location>
        <begin position="22"/>
        <end position="190"/>
    </location>
</feature>
<organism evidence="2 3">
    <name type="scientific">Chitinophaga silvatica</name>
    <dbReference type="NCBI Taxonomy" id="2282649"/>
    <lineage>
        <taxon>Bacteria</taxon>
        <taxon>Pseudomonadati</taxon>
        <taxon>Bacteroidota</taxon>
        <taxon>Chitinophagia</taxon>
        <taxon>Chitinophagales</taxon>
        <taxon>Chitinophagaceae</taxon>
        <taxon>Chitinophaga</taxon>
    </lineage>
</organism>
<dbReference type="AlphaFoldDB" id="A0A3E1Y9X1"/>
<sequence>MMKFTLMAVIALTISTCTVSAQESNDFSPKSQSPARPYSQQVYFSIWGPTAFAGINYDVRFTGREDGIGARAGFGIIPQYTEYRRNINGEKQRTEYRPTIVSIPFGLNYVLGKKKHHVEVGAGATYLSGDSLWYDDVTTSYTWLGWWSVNYRLNLRNRISMRAGISGFISTSNNLAARLPVPEWSIGYRF</sequence>
<feature type="signal peptide" evidence="1">
    <location>
        <begin position="1"/>
        <end position="21"/>
    </location>
</feature>
<accession>A0A3E1Y9X1</accession>
<gene>
    <name evidence="2" type="ORF">DVR12_11905</name>
</gene>
<dbReference type="RefSeq" id="WP_116975895.1">
    <property type="nucleotide sequence ID" value="NZ_QPMM01000006.1"/>
</dbReference>
<comment type="caution">
    <text evidence="2">The sequence shown here is derived from an EMBL/GenBank/DDBJ whole genome shotgun (WGS) entry which is preliminary data.</text>
</comment>
<dbReference type="Proteomes" id="UP000260644">
    <property type="component" value="Unassembled WGS sequence"/>
</dbReference>
<keyword evidence="3" id="KW-1185">Reference proteome</keyword>
<evidence type="ECO:0000313" key="3">
    <source>
        <dbReference type="Proteomes" id="UP000260644"/>
    </source>
</evidence>
<evidence type="ECO:0000256" key="1">
    <source>
        <dbReference type="SAM" id="SignalP"/>
    </source>
</evidence>
<dbReference type="EMBL" id="QPMM01000006">
    <property type="protein sequence ID" value="RFS22500.1"/>
    <property type="molecule type" value="Genomic_DNA"/>
</dbReference>